<comment type="subcellular location">
    <subcellularLocation>
        <location evidence="3">Nucleus</location>
        <location evidence="3">PML body</location>
    </subcellularLocation>
</comment>
<dbReference type="GO" id="GO:0046872">
    <property type="term" value="F:metal ion binding"/>
    <property type="evidence" value="ECO:0007669"/>
    <property type="project" value="UniProtKB-KW"/>
</dbReference>
<evidence type="ECO:0000313" key="13">
    <source>
        <dbReference type="Proteomes" id="UP000567179"/>
    </source>
</evidence>
<evidence type="ECO:0000313" key="12">
    <source>
        <dbReference type="EMBL" id="KAF5329253.1"/>
    </source>
</evidence>
<accession>A0A8H5BTX1</accession>
<dbReference type="GO" id="GO:0005737">
    <property type="term" value="C:cytoplasm"/>
    <property type="evidence" value="ECO:0007669"/>
    <property type="project" value="TreeGrafter"/>
</dbReference>
<dbReference type="InterPro" id="IPR051547">
    <property type="entry name" value="TDP2-like"/>
</dbReference>
<keyword evidence="7" id="KW-0378">Hydrolase</keyword>
<proteinExistence type="predicted"/>
<dbReference type="Pfam" id="PF03372">
    <property type="entry name" value="Exo_endo_phos"/>
    <property type="match status" value="1"/>
</dbReference>
<reference evidence="12 13" key="1">
    <citation type="journal article" date="2020" name="ISME J.">
        <title>Uncovering the hidden diversity of litter-decomposition mechanisms in mushroom-forming fungi.</title>
        <authorList>
            <person name="Floudas D."/>
            <person name="Bentzer J."/>
            <person name="Ahren D."/>
            <person name="Johansson T."/>
            <person name="Persson P."/>
            <person name="Tunlid A."/>
        </authorList>
    </citation>
    <scope>NUCLEOTIDE SEQUENCE [LARGE SCALE GENOMIC DNA]</scope>
    <source>
        <strain evidence="12 13">CBS 101986</strain>
    </source>
</reference>
<evidence type="ECO:0000256" key="8">
    <source>
        <dbReference type="ARBA" id="ARBA00022842"/>
    </source>
</evidence>
<dbReference type="GO" id="GO:0006302">
    <property type="term" value="P:double-strand break repair"/>
    <property type="evidence" value="ECO:0007669"/>
    <property type="project" value="TreeGrafter"/>
</dbReference>
<keyword evidence="6" id="KW-0227">DNA damage</keyword>
<dbReference type="GO" id="GO:0070260">
    <property type="term" value="F:5'-tyrosyl-DNA phosphodiesterase activity"/>
    <property type="evidence" value="ECO:0007669"/>
    <property type="project" value="TreeGrafter"/>
</dbReference>
<dbReference type="InterPro" id="IPR036691">
    <property type="entry name" value="Endo/exonu/phosph_ase_sf"/>
</dbReference>
<evidence type="ECO:0000259" key="11">
    <source>
        <dbReference type="Pfam" id="PF03372"/>
    </source>
</evidence>
<keyword evidence="4" id="KW-0540">Nuclease</keyword>
<dbReference type="OrthoDB" id="9975959at2759"/>
<keyword evidence="10" id="KW-0539">Nucleus</keyword>
<dbReference type="GO" id="GO:0004518">
    <property type="term" value="F:nuclease activity"/>
    <property type="evidence" value="ECO:0007669"/>
    <property type="project" value="UniProtKB-KW"/>
</dbReference>
<evidence type="ECO:0000256" key="10">
    <source>
        <dbReference type="ARBA" id="ARBA00023242"/>
    </source>
</evidence>
<name>A0A8H5BTX1_9AGAR</name>
<gene>
    <name evidence="12" type="ORF">D9619_009377</name>
</gene>
<evidence type="ECO:0000256" key="3">
    <source>
        <dbReference type="ARBA" id="ARBA00004322"/>
    </source>
</evidence>
<feature type="domain" description="Endonuclease/exonuclease/phosphatase" evidence="11">
    <location>
        <begin position="53"/>
        <end position="246"/>
    </location>
</feature>
<evidence type="ECO:0000256" key="4">
    <source>
        <dbReference type="ARBA" id="ARBA00022722"/>
    </source>
</evidence>
<dbReference type="PANTHER" id="PTHR15822:SF4">
    <property type="entry name" value="TYROSYL-DNA PHOSPHODIESTERASE 2"/>
    <property type="match status" value="1"/>
</dbReference>
<comment type="cofactor">
    <cofactor evidence="1">
        <name>Mn(2+)</name>
        <dbReference type="ChEBI" id="CHEBI:29035"/>
    </cofactor>
</comment>
<evidence type="ECO:0000256" key="5">
    <source>
        <dbReference type="ARBA" id="ARBA00022723"/>
    </source>
</evidence>
<dbReference type="InterPro" id="IPR005135">
    <property type="entry name" value="Endo/exonuclease/phosphatase"/>
</dbReference>
<evidence type="ECO:0000256" key="9">
    <source>
        <dbReference type="ARBA" id="ARBA00023204"/>
    </source>
</evidence>
<keyword evidence="8" id="KW-0460">Magnesium</keyword>
<keyword evidence="13" id="KW-1185">Reference proteome</keyword>
<comment type="cofactor">
    <cofactor evidence="2">
        <name>Mg(2+)</name>
        <dbReference type="ChEBI" id="CHEBI:18420"/>
    </cofactor>
</comment>
<keyword evidence="9" id="KW-0234">DNA repair</keyword>
<dbReference type="GO" id="GO:0003697">
    <property type="term" value="F:single-stranded DNA binding"/>
    <property type="evidence" value="ECO:0007669"/>
    <property type="project" value="TreeGrafter"/>
</dbReference>
<protein>
    <recommendedName>
        <fullName evidence="11">Endonuclease/exonuclease/phosphatase domain-containing protein</fullName>
    </recommendedName>
</protein>
<keyword evidence="5" id="KW-0479">Metal-binding</keyword>
<evidence type="ECO:0000256" key="7">
    <source>
        <dbReference type="ARBA" id="ARBA00022801"/>
    </source>
</evidence>
<evidence type="ECO:0000256" key="2">
    <source>
        <dbReference type="ARBA" id="ARBA00001946"/>
    </source>
</evidence>
<dbReference type="SUPFAM" id="SSF56219">
    <property type="entry name" value="DNase I-like"/>
    <property type="match status" value="1"/>
</dbReference>
<comment type="caution">
    <text evidence="12">The sequence shown here is derived from an EMBL/GenBank/DDBJ whole genome shotgun (WGS) entry which is preliminary data.</text>
</comment>
<dbReference type="AlphaFoldDB" id="A0A8H5BTX1"/>
<evidence type="ECO:0000256" key="1">
    <source>
        <dbReference type="ARBA" id="ARBA00001936"/>
    </source>
</evidence>
<sequence>MFLDRFQRALSTFDPAAHRWAVIPLRNPHGPITQRRPSSHPTDAVGKQSLSLASWNVHGSRSNGVTCSKLIINHILQGPPFPDIIHLQEVTDDIRQSLLQDPRVRSEYLTTDAEDDMSFKGRPFATMTLLSNKRFGSPLGAADEDEGLGRKRLGLDNVFRMQLPCRYQRDALCVDIVSPAAPGAVFRLLNIHLDPSDALYRRYLQMRHLAGLLSEPGSSGGIIAGDFSATLPEGPGFVDTWGHLVGWGTRQETTSPDGRGATSAGVGGELQAGKLDRVATLNLKPDEIEILQPCFIASNKSWSDDYGLRCSFTI</sequence>
<dbReference type="PANTHER" id="PTHR15822">
    <property type="entry name" value="TRAF AND TNF RECEPTOR-ASSOCIATED PROTEIN"/>
    <property type="match status" value="1"/>
</dbReference>
<dbReference type="Gene3D" id="3.60.10.10">
    <property type="entry name" value="Endonuclease/exonuclease/phosphatase"/>
    <property type="match status" value="1"/>
</dbReference>
<organism evidence="12 13">
    <name type="scientific">Psilocybe cf. subviscida</name>
    <dbReference type="NCBI Taxonomy" id="2480587"/>
    <lineage>
        <taxon>Eukaryota</taxon>
        <taxon>Fungi</taxon>
        <taxon>Dikarya</taxon>
        <taxon>Basidiomycota</taxon>
        <taxon>Agaricomycotina</taxon>
        <taxon>Agaricomycetes</taxon>
        <taxon>Agaricomycetidae</taxon>
        <taxon>Agaricales</taxon>
        <taxon>Agaricineae</taxon>
        <taxon>Strophariaceae</taxon>
        <taxon>Psilocybe</taxon>
    </lineage>
</organism>
<dbReference type="EMBL" id="JAACJJ010000002">
    <property type="protein sequence ID" value="KAF5329253.1"/>
    <property type="molecule type" value="Genomic_DNA"/>
</dbReference>
<evidence type="ECO:0000256" key="6">
    <source>
        <dbReference type="ARBA" id="ARBA00022763"/>
    </source>
</evidence>
<dbReference type="Proteomes" id="UP000567179">
    <property type="component" value="Unassembled WGS sequence"/>
</dbReference>